<dbReference type="PROSITE" id="PS50850">
    <property type="entry name" value="MFS"/>
    <property type="match status" value="1"/>
</dbReference>
<dbReference type="PROSITE" id="PS01023">
    <property type="entry name" value="PTR2_2"/>
    <property type="match status" value="1"/>
</dbReference>
<evidence type="ECO:0000313" key="9">
    <source>
        <dbReference type="EMBL" id="GET32621.1"/>
    </source>
</evidence>
<evidence type="ECO:0000256" key="4">
    <source>
        <dbReference type="ARBA" id="ARBA00022692"/>
    </source>
</evidence>
<feature type="transmembrane region" description="Helical" evidence="7">
    <location>
        <begin position="153"/>
        <end position="173"/>
    </location>
</feature>
<dbReference type="EMBL" id="BLAX01000001">
    <property type="protein sequence ID" value="GET32621.1"/>
    <property type="molecule type" value="Genomic_DNA"/>
</dbReference>
<feature type="transmembrane region" description="Helical" evidence="7">
    <location>
        <begin position="269"/>
        <end position="290"/>
    </location>
</feature>
<dbReference type="Proteomes" id="UP000391834">
    <property type="component" value="Unassembled WGS sequence"/>
</dbReference>
<keyword evidence="5 7" id="KW-1133">Transmembrane helix</keyword>
<feature type="transmembrane region" description="Helical" evidence="7">
    <location>
        <begin position="36"/>
        <end position="54"/>
    </location>
</feature>
<feature type="transmembrane region" description="Helical" evidence="7">
    <location>
        <begin position="120"/>
        <end position="141"/>
    </location>
</feature>
<gene>
    <name evidence="9" type="ORF">PbJCM13498_14840</name>
</gene>
<dbReference type="SUPFAM" id="SSF103473">
    <property type="entry name" value="MFS general substrate transporter"/>
    <property type="match status" value="1"/>
</dbReference>
<dbReference type="AlphaFoldDB" id="A0A5M4AY97"/>
<keyword evidence="3" id="KW-1003">Cell membrane</keyword>
<dbReference type="InterPro" id="IPR018456">
    <property type="entry name" value="PTR2_symporter_CS"/>
</dbReference>
<organism evidence="9 10">
    <name type="scientific">Prolixibacter bellariivorans</name>
    <dbReference type="NCBI Taxonomy" id="314319"/>
    <lineage>
        <taxon>Bacteria</taxon>
        <taxon>Pseudomonadati</taxon>
        <taxon>Bacteroidota</taxon>
        <taxon>Bacteroidia</taxon>
        <taxon>Marinilabiliales</taxon>
        <taxon>Prolixibacteraceae</taxon>
        <taxon>Prolixibacter</taxon>
    </lineage>
</organism>
<dbReference type="InterPro" id="IPR011701">
    <property type="entry name" value="MFS"/>
</dbReference>
<feature type="transmembrane region" description="Helical" evidence="7">
    <location>
        <begin position="200"/>
        <end position="223"/>
    </location>
</feature>
<evidence type="ECO:0000256" key="5">
    <source>
        <dbReference type="ARBA" id="ARBA00022989"/>
    </source>
</evidence>
<evidence type="ECO:0000256" key="2">
    <source>
        <dbReference type="ARBA" id="ARBA00022448"/>
    </source>
</evidence>
<accession>A0A5M4AY97</accession>
<sequence>MELFERWAWYGFYILFALYLTKSTDEGALGFTQVQKGWIMGVGTAILYFLPLITGAISDKIGYKKTLYIAYSVYTTAFLAMPFFHSFVSVFAIFLYLALGAALFKPIVSATVAKTTDKTTSSIGFGIFYMMVNIGAFVGPFVTGHFQKIAWEYVFISSALVIAFNFVLLTFFYKEPKHDDEPEKVKEPLGKNIAGAFKNIAVALSDVKFVIFLVIIAGFWTMYNQLFFTLPVFIDQWVDTTGVYNFLANVWPWLAHKLGTEQGTISAEYLVNVDAGSIILFQIIISSIVMRMRPLNAMISGIFVASIGIGLSMMTHSGMFVVLALFIFSIGEMSSSPKITEYIGRIAPADKTALYMGTSFLPVAAGNFFAGIISGNVYQQMSDKVQLARDEMVARGIHLPAISHKFTQNDFLEAAAHKLNMNTHEFQMFLWDKYHPSHIWMVVTGIGLGATLLLFLYDRLLLKKQ</sequence>
<feature type="transmembrane region" description="Helical" evidence="7">
    <location>
        <begin position="438"/>
        <end position="457"/>
    </location>
</feature>
<comment type="caution">
    <text evidence="9">The sequence shown here is derived from an EMBL/GenBank/DDBJ whole genome shotgun (WGS) entry which is preliminary data.</text>
</comment>
<keyword evidence="6 7" id="KW-0472">Membrane</keyword>
<evidence type="ECO:0000313" key="10">
    <source>
        <dbReference type="Proteomes" id="UP000391834"/>
    </source>
</evidence>
<feature type="domain" description="Major facilitator superfamily (MFS) profile" evidence="8">
    <location>
        <begin position="1"/>
        <end position="462"/>
    </location>
</feature>
<reference evidence="9 10" key="1">
    <citation type="submission" date="2019-10" db="EMBL/GenBank/DDBJ databases">
        <title>Prolixibacter strains distinguished by the presence of nitrate reductase genes were adept at nitrate-dependent anaerobic corrosion of metallic iron and carbon steel.</title>
        <authorList>
            <person name="Iino T."/>
            <person name="Shono N."/>
            <person name="Ito K."/>
            <person name="Nakamura R."/>
            <person name="Sueoka K."/>
            <person name="Harayama S."/>
            <person name="Ohkuma M."/>
        </authorList>
    </citation>
    <scope>NUCLEOTIDE SEQUENCE [LARGE SCALE GENOMIC DNA]</scope>
    <source>
        <strain evidence="9 10">JCM 13498</strain>
    </source>
</reference>
<feature type="transmembrane region" description="Helical" evidence="7">
    <location>
        <begin position="302"/>
        <end position="328"/>
    </location>
</feature>
<keyword evidence="2" id="KW-0813">Transport</keyword>
<keyword evidence="4 7" id="KW-0812">Transmembrane</keyword>
<dbReference type="Pfam" id="PF07690">
    <property type="entry name" value="MFS_1"/>
    <property type="match status" value="1"/>
</dbReference>
<feature type="transmembrane region" description="Helical" evidence="7">
    <location>
        <begin position="7"/>
        <end position="24"/>
    </location>
</feature>
<evidence type="ECO:0000256" key="1">
    <source>
        <dbReference type="ARBA" id="ARBA00004651"/>
    </source>
</evidence>
<dbReference type="InterPro" id="IPR050171">
    <property type="entry name" value="MFS_Transporters"/>
</dbReference>
<name>A0A5M4AY97_9BACT</name>
<dbReference type="InterPro" id="IPR020846">
    <property type="entry name" value="MFS_dom"/>
</dbReference>
<evidence type="ECO:0000256" key="3">
    <source>
        <dbReference type="ARBA" id="ARBA00022475"/>
    </source>
</evidence>
<dbReference type="GO" id="GO:0006857">
    <property type="term" value="P:oligopeptide transport"/>
    <property type="evidence" value="ECO:0007669"/>
    <property type="project" value="InterPro"/>
</dbReference>
<dbReference type="GO" id="GO:0022857">
    <property type="term" value="F:transmembrane transporter activity"/>
    <property type="evidence" value="ECO:0007669"/>
    <property type="project" value="InterPro"/>
</dbReference>
<proteinExistence type="predicted"/>
<feature type="transmembrane region" description="Helical" evidence="7">
    <location>
        <begin position="66"/>
        <end position="84"/>
    </location>
</feature>
<feature type="transmembrane region" description="Helical" evidence="7">
    <location>
        <begin position="90"/>
        <end position="108"/>
    </location>
</feature>
<keyword evidence="10" id="KW-1185">Reference proteome</keyword>
<dbReference type="PANTHER" id="PTHR23517">
    <property type="entry name" value="RESISTANCE PROTEIN MDTM, PUTATIVE-RELATED-RELATED"/>
    <property type="match status" value="1"/>
</dbReference>
<dbReference type="GO" id="GO:0005886">
    <property type="term" value="C:plasma membrane"/>
    <property type="evidence" value="ECO:0007669"/>
    <property type="project" value="UniProtKB-SubCell"/>
</dbReference>
<evidence type="ECO:0000256" key="6">
    <source>
        <dbReference type="ARBA" id="ARBA00023136"/>
    </source>
</evidence>
<evidence type="ECO:0000256" key="7">
    <source>
        <dbReference type="SAM" id="Phobius"/>
    </source>
</evidence>
<dbReference type="Gene3D" id="1.20.1250.20">
    <property type="entry name" value="MFS general substrate transporter like domains"/>
    <property type="match status" value="2"/>
</dbReference>
<evidence type="ECO:0000259" key="8">
    <source>
        <dbReference type="PROSITE" id="PS50850"/>
    </source>
</evidence>
<comment type="subcellular location">
    <subcellularLocation>
        <location evidence="1">Cell membrane</location>
        <topology evidence="1">Multi-pass membrane protein</topology>
    </subcellularLocation>
</comment>
<dbReference type="InterPro" id="IPR036259">
    <property type="entry name" value="MFS_trans_sf"/>
</dbReference>
<protein>
    <submittedName>
        <fullName evidence="9">MFS transporter</fullName>
    </submittedName>
</protein>
<dbReference type="PANTHER" id="PTHR23517:SF2">
    <property type="entry name" value="MULTIDRUG RESISTANCE PROTEIN MDTH"/>
    <property type="match status" value="1"/>
</dbReference>